<dbReference type="PRINTS" id="PR00033">
    <property type="entry name" value="HTHASNC"/>
</dbReference>
<proteinExistence type="predicted"/>
<keyword evidence="1" id="KW-0805">Transcription regulation</keyword>
<dbReference type="PANTHER" id="PTHR30154">
    <property type="entry name" value="LEUCINE-RESPONSIVE REGULATORY PROTEIN"/>
    <property type="match status" value="1"/>
</dbReference>
<evidence type="ECO:0000256" key="3">
    <source>
        <dbReference type="ARBA" id="ARBA00023163"/>
    </source>
</evidence>
<reference evidence="5" key="1">
    <citation type="submission" date="2020-07" db="EMBL/GenBank/DDBJ databases">
        <title>Huge and variable diversity of episymbiotic CPR bacteria and DPANN archaea in groundwater ecosystems.</title>
        <authorList>
            <person name="He C.Y."/>
            <person name="Keren R."/>
            <person name="Whittaker M."/>
            <person name="Farag I.F."/>
            <person name="Doudna J."/>
            <person name="Cate J.H.D."/>
            <person name="Banfield J.F."/>
        </authorList>
    </citation>
    <scope>NUCLEOTIDE SEQUENCE</scope>
    <source>
        <strain evidence="5">NC_groundwater_1296_Ag_S-0.2um_52_80</strain>
    </source>
</reference>
<feature type="domain" description="HTH asnC-type" evidence="4">
    <location>
        <begin position="4"/>
        <end position="65"/>
    </location>
</feature>
<comment type="caution">
    <text evidence="5">The sequence shown here is derived from an EMBL/GenBank/DDBJ whole genome shotgun (WGS) entry which is preliminary data.</text>
</comment>
<evidence type="ECO:0000259" key="4">
    <source>
        <dbReference type="PROSITE" id="PS50956"/>
    </source>
</evidence>
<dbReference type="InterPro" id="IPR011008">
    <property type="entry name" value="Dimeric_a/b-barrel"/>
</dbReference>
<dbReference type="Pfam" id="PF13404">
    <property type="entry name" value="HTH_AsnC-type"/>
    <property type="match status" value="1"/>
</dbReference>
<sequence length="157" mass="17668">MEVLDKVDHKILSLLLEDGRASFSAIANEVSLTDVAIKKRVERLKRRGIINAITADLNLKALGYENPVLVQIRSELSKNRDVIKKLNEMDYVLELHQVLGEYNIFAKLVVPDLDSAEKFVERLGTLDGVLDIKTLVVISEVKKSKMLPTLSLQKTLE</sequence>
<protein>
    <submittedName>
        <fullName evidence="5">Lrp/AsnC family transcriptional regulator</fullName>
    </submittedName>
</protein>
<dbReference type="Proteomes" id="UP000732298">
    <property type="component" value="Unassembled WGS sequence"/>
</dbReference>
<dbReference type="PROSITE" id="PS50956">
    <property type="entry name" value="HTH_ASNC_2"/>
    <property type="match status" value="1"/>
</dbReference>
<keyword evidence="3" id="KW-0804">Transcription</keyword>
<gene>
    <name evidence="5" type="ORF">HY544_03460</name>
</gene>
<evidence type="ECO:0000256" key="2">
    <source>
        <dbReference type="ARBA" id="ARBA00023125"/>
    </source>
</evidence>
<dbReference type="SMART" id="SM00344">
    <property type="entry name" value="HTH_ASNC"/>
    <property type="match status" value="1"/>
</dbReference>
<dbReference type="InterPro" id="IPR036388">
    <property type="entry name" value="WH-like_DNA-bd_sf"/>
</dbReference>
<dbReference type="SUPFAM" id="SSF54909">
    <property type="entry name" value="Dimeric alpha+beta barrel"/>
    <property type="match status" value="1"/>
</dbReference>
<dbReference type="EMBL" id="JACQPB010000034">
    <property type="protein sequence ID" value="MBI4210536.1"/>
    <property type="molecule type" value="Genomic_DNA"/>
</dbReference>
<keyword evidence="2" id="KW-0238">DNA-binding</keyword>
<dbReference type="PANTHER" id="PTHR30154:SF34">
    <property type="entry name" value="TRANSCRIPTIONAL REGULATOR AZLB"/>
    <property type="match status" value="1"/>
</dbReference>
<dbReference type="SUPFAM" id="SSF46785">
    <property type="entry name" value="Winged helix' DNA-binding domain"/>
    <property type="match status" value="1"/>
</dbReference>
<dbReference type="AlphaFoldDB" id="A0A8T3YML5"/>
<evidence type="ECO:0000256" key="1">
    <source>
        <dbReference type="ARBA" id="ARBA00023015"/>
    </source>
</evidence>
<accession>A0A8T3YML5</accession>
<dbReference type="Pfam" id="PF01037">
    <property type="entry name" value="AsnC_trans_reg"/>
    <property type="match status" value="1"/>
</dbReference>
<name>A0A8T3YML5_9ARCH</name>
<dbReference type="GO" id="GO:0043200">
    <property type="term" value="P:response to amino acid"/>
    <property type="evidence" value="ECO:0007669"/>
    <property type="project" value="TreeGrafter"/>
</dbReference>
<dbReference type="Gene3D" id="3.30.70.920">
    <property type="match status" value="1"/>
</dbReference>
<dbReference type="InterPro" id="IPR019888">
    <property type="entry name" value="Tscrpt_reg_AsnC-like"/>
</dbReference>
<dbReference type="InterPro" id="IPR019887">
    <property type="entry name" value="Tscrpt_reg_AsnC/Lrp_C"/>
</dbReference>
<dbReference type="InterPro" id="IPR036390">
    <property type="entry name" value="WH_DNA-bd_sf"/>
</dbReference>
<dbReference type="GO" id="GO:0005829">
    <property type="term" value="C:cytosol"/>
    <property type="evidence" value="ECO:0007669"/>
    <property type="project" value="TreeGrafter"/>
</dbReference>
<evidence type="ECO:0000313" key="5">
    <source>
        <dbReference type="EMBL" id="MBI4210536.1"/>
    </source>
</evidence>
<dbReference type="Gene3D" id="1.10.10.10">
    <property type="entry name" value="Winged helix-like DNA-binding domain superfamily/Winged helix DNA-binding domain"/>
    <property type="match status" value="1"/>
</dbReference>
<evidence type="ECO:0000313" key="6">
    <source>
        <dbReference type="Proteomes" id="UP000732298"/>
    </source>
</evidence>
<dbReference type="InterPro" id="IPR000485">
    <property type="entry name" value="AsnC-type_HTH_dom"/>
</dbReference>
<organism evidence="5 6">
    <name type="scientific">Candidatus Iainarchaeum sp</name>
    <dbReference type="NCBI Taxonomy" id="3101447"/>
    <lineage>
        <taxon>Archaea</taxon>
        <taxon>Candidatus Iainarchaeota</taxon>
        <taxon>Candidatus Iainarchaeia</taxon>
        <taxon>Candidatus Iainarchaeales</taxon>
        <taxon>Candidatus Iainarchaeaceae</taxon>
        <taxon>Candidatus Iainarchaeum</taxon>
    </lineage>
</organism>
<dbReference type="GO" id="GO:0043565">
    <property type="term" value="F:sequence-specific DNA binding"/>
    <property type="evidence" value="ECO:0007669"/>
    <property type="project" value="InterPro"/>
</dbReference>